<keyword evidence="10" id="KW-1185">Reference proteome</keyword>
<comment type="similarity">
    <text evidence="5">Belongs to the SAT4 family.</text>
</comment>
<evidence type="ECO:0000256" key="5">
    <source>
        <dbReference type="ARBA" id="ARBA00038359"/>
    </source>
</evidence>
<keyword evidence="4 7" id="KW-0472">Membrane</keyword>
<feature type="compositionally biased region" description="Polar residues" evidence="6">
    <location>
        <begin position="347"/>
        <end position="356"/>
    </location>
</feature>
<feature type="transmembrane region" description="Helical" evidence="7">
    <location>
        <begin position="126"/>
        <end position="147"/>
    </location>
</feature>
<protein>
    <recommendedName>
        <fullName evidence="8">Rhodopsin domain-containing protein</fullName>
    </recommendedName>
</protein>
<feature type="region of interest" description="Disordered" evidence="6">
    <location>
        <begin position="333"/>
        <end position="356"/>
    </location>
</feature>
<dbReference type="PANTHER" id="PTHR33048:SF2">
    <property type="entry name" value="SRPK"/>
    <property type="match status" value="1"/>
</dbReference>
<feature type="transmembrane region" description="Helical" evidence="7">
    <location>
        <begin position="205"/>
        <end position="227"/>
    </location>
</feature>
<gene>
    <name evidence="9" type="ORF">PG993_005294</name>
</gene>
<evidence type="ECO:0000259" key="8">
    <source>
        <dbReference type="Pfam" id="PF20684"/>
    </source>
</evidence>
<feature type="transmembrane region" description="Helical" evidence="7">
    <location>
        <begin position="239"/>
        <end position="260"/>
    </location>
</feature>
<reference evidence="9 10" key="1">
    <citation type="submission" date="2023-01" db="EMBL/GenBank/DDBJ databases">
        <title>Analysis of 21 Apiospora genomes using comparative genomics revels a genus with tremendous synthesis potential of carbohydrate active enzymes and secondary metabolites.</title>
        <authorList>
            <person name="Sorensen T."/>
        </authorList>
    </citation>
    <scope>NUCLEOTIDE SEQUENCE [LARGE SCALE GENOMIC DNA]</scope>
    <source>
        <strain evidence="9 10">CBS 33761</strain>
    </source>
</reference>
<evidence type="ECO:0000313" key="9">
    <source>
        <dbReference type="EMBL" id="KAK8045270.1"/>
    </source>
</evidence>
<evidence type="ECO:0000256" key="6">
    <source>
        <dbReference type="SAM" id="MobiDB-lite"/>
    </source>
</evidence>
<keyword evidence="2 7" id="KW-0812">Transmembrane</keyword>
<name>A0ABR1TF69_9PEZI</name>
<keyword evidence="3 7" id="KW-1133">Transmembrane helix</keyword>
<proteinExistence type="inferred from homology"/>
<evidence type="ECO:0000256" key="2">
    <source>
        <dbReference type="ARBA" id="ARBA00022692"/>
    </source>
</evidence>
<feature type="region of interest" description="Disordered" evidence="6">
    <location>
        <begin position="377"/>
        <end position="417"/>
    </location>
</feature>
<feature type="transmembrane region" description="Helical" evidence="7">
    <location>
        <begin position="93"/>
        <end position="114"/>
    </location>
</feature>
<feature type="domain" description="Rhodopsin" evidence="8">
    <location>
        <begin position="25"/>
        <end position="261"/>
    </location>
</feature>
<feature type="transmembrane region" description="Helical" evidence="7">
    <location>
        <begin position="40"/>
        <end position="60"/>
    </location>
</feature>
<sequence length="417" mass="45356">MGESTPFQREAWTEYAIGVVVLFLRYFARWRAVGFNKWQGDDVFAVLSLVFWTILFPSVAGENGTNIGITDEMGASMSPEQIEKLAAGSKYLLAGWCFYVTLIWCLKGTMLCFFHRITEGLRLQRFVKLVGLLCVMAYIVMLAVILGHCRPIQKTWQVYPNPGQDGLVVRSSANPGFCSTDALIVATPLPLLWKVKLTSGRKVAVGLLLCSGVFIMIATILRCVMSLHDIQGINVSTIWAIRETFIGIIAVSAAAIKPLFSQSKWMRTTLMRSKDGLSSSQSGGSRSAARAYFSFRRNNTSGNNNGPYVATAAAASLTHSMIASGGGGHWFGKGLSKKSKKEGGGLTNNTATQNSSEEMIVPPGFEVAEILPDVERGMGTAGKSNQQQQQQEQENHQHGSRQPAGGGIVVTTTYHVE</sequence>
<dbReference type="Proteomes" id="UP001444661">
    <property type="component" value="Unassembled WGS sequence"/>
</dbReference>
<feature type="transmembrane region" description="Helical" evidence="7">
    <location>
        <begin position="12"/>
        <end position="28"/>
    </location>
</feature>
<evidence type="ECO:0000256" key="4">
    <source>
        <dbReference type="ARBA" id="ARBA00023136"/>
    </source>
</evidence>
<accession>A0ABR1TF69</accession>
<evidence type="ECO:0000313" key="10">
    <source>
        <dbReference type="Proteomes" id="UP001444661"/>
    </source>
</evidence>
<dbReference type="PANTHER" id="PTHR33048">
    <property type="entry name" value="PTH11-LIKE INTEGRAL MEMBRANE PROTEIN (AFU_ORTHOLOGUE AFUA_5G11245)"/>
    <property type="match status" value="1"/>
</dbReference>
<comment type="subcellular location">
    <subcellularLocation>
        <location evidence="1">Membrane</location>
        <topology evidence="1">Multi-pass membrane protein</topology>
    </subcellularLocation>
</comment>
<evidence type="ECO:0000256" key="3">
    <source>
        <dbReference type="ARBA" id="ARBA00022989"/>
    </source>
</evidence>
<dbReference type="EMBL" id="JAQQWK010000003">
    <property type="protein sequence ID" value="KAK8045270.1"/>
    <property type="molecule type" value="Genomic_DNA"/>
</dbReference>
<dbReference type="Pfam" id="PF20684">
    <property type="entry name" value="Fung_rhodopsin"/>
    <property type="match status" value="1"/>
</dbReference>
<dbReference type="InterPro" id="IPR052337">
    <property type="entry name" value="SAT4-like"/>
</dbReference>
<organism evidence="9 10">
    <name type="scientific">Apiospora rasikravindrae</name>
    <dbReference type="NCBI Taxonomy" id="990691"/>
    <lineage>
        <taxon>Eukaryota</taxon>
        <taxon>Fungi</taxon>
        <taxon>Dikarya</taxon>
        <taxon>Ascomycota</taxon>
        <taxon>Pezizomycotina</taxon>
        <taxon>Sordariomycetes</taxon>
        <taxon>Xylariomycetidae</taxon>
        <taxon>Amphisphaeriales</taxon>
        <taxon>Apiosporaceae</taxon>
        <taxon>Apiospora</taxon>
    </lineage>
</organism>
<evidence type="ECO:0000256" key="1">
    <source>
        <dbReference type="ARBA" id="ARBA00004141"/>
    </source>
</evidence>
<comment type="caution">
    <text evidence="9">The sequence shown here is derived from an EMBL/GenBank/DDBJ whole genome shotgun (WGS) entry which is preliminary data.</text>
</comment>
<dbReference type="InterPro" id="IPR049326">
    <property type="entry name" value="Rhodopsin_dom_fungi"/>
</dbReference>
<evidence type="ECO:0000256" key="7">
    <source>
        <dbReference type="SAM" id="Phobius"/>
    </source>
</evidence>